<evidence type="ECO:0000259" key="2">
    <source>
        <dbReference type="SMART" id="SM00829"/>
    </source>
</evidence>
<organism evidence="3 4">
    <name type="scientific">Pseudonocardia xinjiangensis</name>
    <dbReference type="NCBI Taxonomy" id="75289"/>
    <lineage>
        <taxon>Bacteria</taxon>
        <taxon>Bacillati</taxon>
        <taxon>Actinomycetota</taxon>
        <taxon>Actinomycetes</taxon>
        <taxon>Pseudonocardiales</taxon>
        <taxon>Pseudonocardiaceae</taxon>
        <taxon>Pseudonocardia</taxon>
    </lineage>
</organism>
<dbReference type="SMART" id="SM00829">
    <property type="entry name" value="PKS_ER"/>
    <property type="match status" value="1"/>
</dbReference>
<dbReference type="Proteomes" id="UP001296706">
    <property type="component" value="Unassembled WGS sequence"/>
</dbReference>
<dbReference type="Gene3D" id="3.90.180.10">
    <property type="entry name" value="Medium-chain alcohol dehydrogenases, catalytic domain"/>
    <property type="match status" value="1"/>
</dbReference>
<proteinExistence type="predicted"/>
<dbReference type="CDD" id="cd08272">
    <property type="entry name" value="MDR6"/>
    <property type="match status" value="1"/>
</dbReference>
<dbReference type="InterPro" id="IPR050700">
    <property type="entry name" value="YIM1/Zinc_Alcohol_DH_Fams"/>
</dbReference>
<dbReference type="InterPro" id="IPR020843">
    <property type="entry name" value="ER"/>
</dbReference>
<dbReference type="PROSITE" id="PS01162">
    <property type="entry name" value="QOR_ZETA_CRYSTAL"/>
    <property type="match status" value="1"/>
</dbReference>
<dbReference type="Pfam" id="PF08240">
    <property type="entry name" value="ADH_N"/>
    <property type="match status" value="1"/>
</dbReference>
<feature type="domain" description="Enoyl reductase (ER)" evidence="2">
    <location>
        <begin position="10"/>
        <end position="330"/>
    </location>
</feature>
<dbReference type="RefSeq" id="WP_169398516.1">
    <property type="nucleotide sequence ID" value="NZ_BAAAJH010000001.1"/>
</dbReference>
<dbReference type="PANTHER" id="PTHR11695">
    <property type="entry name" value="ALCOHOL DEHYDROGENASE RELATED"/>
    <property type="match status" value="1"/>
</dbReference>
<evidence type="ECO:0000256" key="1">
    <source>
        <dbReference type="ARBA" id="ARBA00023002"/>
    </source>
</evidence>
<dbReference type="InterPro" id="IPR013154">
    <property type="entry name" value="ADH-like_N"/>
</dbReference>
<sequence length="333" mass="33911">MRAALLEEFGSPLTLGEIEKPVAGPGEVLVRVAASGVNPLDLKLTAATAARGGATQGRPTRLPAVLGMDLAGVVEEIGAGVTGFSPGDEVYGLTGGIGDLQGSLAEYAAVDATLLARKPEAVSLRESAALPLVAITAWEALVDRAHVDAGQKVLVHAGAGGVGHVAVQIARARGAEVFATGSACKLAVIERLGATPIDYTTTPVEEYVTQHTGGEGFDVILDTVGGTTLDASFPAVRTYTGHVVSVLGWGAHDLTPLSLRGSTYSGVFTLAPMLTGRGRTHHGEILRDVAALVDTGALRPVLDSRRFTLETAADAHAAMGSGTVAGKVVVDVS</sequence>
<dbReference type="EMBL" id="JAAXKY010000102">
    <property type="protein sequence ID" value="NMH80466.1"/>
    <property type="molecule type" value="Genomic_DNA"/>
</dbReference>
<accession>A0ABX1RKV2</accession>
<keyword evidence="4" id="KW-1185">Reference proteome</keyword>
<dbReference type="SUPFAM" id="SSF50129">
    <property type="entry name" value="GroES-like"/>
    <property type="match status" value="1"/>
</dbReference>
<dbReference type="InterPro" id="IPR002364">
    <property type="entry name" value="Quin_OxRdtase/zeta-crystal_CS"/>
</dbReference>
<evidence type="ECO:0000313" key="4">
    <source>
        <dbReference type="Proteomes" id="UP001296706"/>
    </source>
</evidence>
<name>A0ABX1RKV2_9PSEU</name>
<dbReference type="Pfam" id="PF13602">
    <property type="entry name" value="ADH_zinc_N_2"/>
    <property type="match status" value="1"/>
</dbReference>
<protein>
    <submittedName>
        <fullName evidence="3">Zinc-dependent alcohol dehydrogenase family protein</fullName>
    </submittedName>
</protein>
<dbReference type="PANTHER" id="PTHR11695:SF294">
    <property type="entry name" value="RETICULON-4-INTERACTING PROTEIN 1, MITOCHONDRIAL"/>
    <property type="match status" value="1"/>
</dbReference>
<keyword evidence="1" id="KW-0560">Oxidoreductase</keyword>
<reference evidence="3 4" key="1">
    <citation type="submission" date="2020-04" db="EMBL/GenBank/DDBJ databases">
        <authorList>
            <person name="Klaysubun C."/>
            <person name="Duangmal K."/>
            <person name="Lipun K."/>
        </authorList>
    </citation>
    <scope>NUCLEOTIDE SEQUENCE [LARGE SCALE GENOMIC DNA]</scope>
    <source>
        <strain evidence="3 4">JCM 11839</strain>
    </source>
</reference>
<dbReference type="InterPro" id="IPR036291">
    <property type="entry name" value="NAD(P)-bd_dom_sf"/>
</dbReference>
<dbReference type="SUPFAM" id="SSF51735">
    <property type="entry name" value="NAD(P)-binding Rossmann-fold domains"/>
    <property type="match status" value="1"/>
</dbReference>
<gene>
    <name evidence="3" type="ORF">HF577_25695</name>
</gene>
<dbReference type="InterPro" id="IPR011032">
    <property type="entry name" value="GroES-like_sf"/>
</dbReference>
<comment type="caution">
    <text evidence="3">The sequence shown here is derived from an EMBL/GenBank/DDBJ whole genome shotgun (WGS) entry which is preliminary data.</text>
</comment>
<dbReference type="Gene3D" id="3.40.50.720">
    <property type="entry name" value="NAD(P)-binding Rossmann-like Domain"/>
    <property type="match status" value="1"/>
</dbReference>
<evidence type="ECO:0000313" key="3">
    <source>
        <dbReference type="EMBL" id="NMH80466.1"/>
    </source>
</evidence>